<dbReference type="EMBL" id="HACG01013550">
    <property type="protein sequence ID" value="CEK60415.1"/>
    <property type="molecule type" value="Transcribed_RNA"/>
</dbReference>
<dbReference type="AlphaFoldDB" id="A0A0B6YY60"/>
<evidence type="ECO:0000313" key="1">
    <source>
        <dbReference type="EMBL" id="CEK60415.1"/>
    </source>
</evidence>
<sequence>NHGLLHKNEEHTIYVTDNLNENTGKHTIYITDNLNEDKRVRRVTIIRRKLYETPLFSIDFSILYVSSFSLHHLHKSCISHFFD</sequence>
<accession>A0A0B6YY60</accession>
<gene>
    <name evidence="1" type="primary">ORF39322</name>
</gene>
<protein>
    <submittedName>
        <fullName evidence="1">Uncharacterized protein</fullName>
    </submittedName>
</protein>
<reference evidence="1" key="1">
    <citation type="submission" date="2014-12" db="EMBL/GenBank/DDBJ databases">
        <title>Insight into the proteome of Arion vulgaris.</title>
        <authorList>
            <person name="Aradska J."/>
            <person name="Bulat T."/>
            <person name="Smidak R."/>
            <person name="Sarate P."/>
            <person name="Gangsoo J."/>
            <person name="Sialana F."/>
            <person name="Bilban M."/>
            <person name="Lubec G."/>
        </authorList>
    </citation>
    <scope>NUCLEOTIDE SEQUENCE</scope>
    <source>
        <tissue evidence="1">Skin</tissue>
    </source>
</reference>
<feature type="non-terminal residue" evidence="1">
    <location>
        <position position="1"/>
    </location>
</feature>
<proteinExistence type="predicted"/>
<organism evidence="1">
    <name type="scientific">Arion vulgaris</name>
    <dbReference type="NCBI Taxonomy" id="1028688"/>
    <lineage>
        <taxon>Eukaryota</taxon>
        <taxon>Metazoa</taxon>
        <taxon>Spiralia</taxon>
        <taxon>Lophotrochozoa</taxon>
        <taxon>Mollusca</taxon>
        <taxon>Gastropoda</taxon>
        <taxon>Heterobranchia</taxon>
        <taxon>Euthyneura</taxon>
        <taxon>Panpulmonata</taxon>
        <taxon>Eupulmonata</taxon>
        <taxon>Stylommatophora</taxon>
        <taxon>Helicina</taxon>
        <taxon>Arionoidea</taxon>
        <taxon>Arionidae</taxon>
        <taxon>Arion</taxon>
    </lineage>
</organism>
<name>A0A0B6YY60_9EUPU</name>